<dbReference type="InterPro" id="IPR009071">
    <property type="entry name" value="HMG_box_dom"/>
</dbReference>
<sequence length="402" mass="42218">MPASRGTTPAIAPHPHPHPQPHPLPYSHPLLLSTSTKSLLDAIERVIHPISIARDDLVAATLNASNNKATALTYIQVIVSLATLQSAVSDLSRAYINHANTVLNRGPSTLDLGGITSSLLENGLFSGARGLSPGGGVAGVAGGVRGPGGDLTAGGKKKRKRAPHDPNAPKRALTPYFLYMQHNRASIAEELGENARPKEVADEGTRRWAEMPDEEKQIWKKLYADNLAIYHEKMRAYKAGLPVPEDDVAATTAATNANAAAAMQLQQGVHRAAVGEEEASSEESEAESEEDEEEEEEESSPEPVRAPTPPRSTKRRRTTGGGADAKPAATPVAASAKKASPEKKVRGAAAANKKEKEKEEVTASGKPKRGAAAAAAAAAANETPKSEKKGGKKKGRKSEAGD</sequence>
<accession>A0A1J9QP92</accession>
<feature type="DNA-binding region" description="HMG box" evidence="2">
    <location>
        <begin position="169"/>
        <end position="238"/>
    </location>
</feature>
<comment type="caution">
    <text evidence="5">The sequence shown here is derived from an EMBL/GenBank/DDBJ whole genome shotgun (WGS) entry which is preliminary data.</text>
</comment>
<evidence type="ECO:0000313" key="6">
    <source>
        <dbReference type="Proteomes" id="UP000182235"/>
    </source>
</evidence>
<keyword evidence="6" id="KW-1185">Reference proteome</keyword>
<dbReference type="Gene3D" id="1.10.30.10">
    <property type="entry name" value="High mobility group box domain"/>
    <property type="match status" value="1"/>
</dbReference>
<feature type="compositionally biased region" description="Low complexity" evidence="3">
    <location>
        <begin position="371"/>
        <end position="380"/>
    </location>
</feature>
<evidence type="ECO:0000256" key="3">
    <source>
        <dbReference type="SAM" id="MobiDB-lite"/>
    </source>
</evidence>
<evidence type="ECO:0000256" key="2">
    <source>
        <dbReference type="PROSITE-ProRule" id="PRU00267"/>
    </source>
</evidence>
<keyword evidence="1 2" id="KW-0238">DNA-binding</keyword>
<dbReference type="SUPFAM" id="SSF47095">
    <property type="entry name" value="HMG-box"/>
    <property type="match status" value="1"/>
</dbReference>
<dbReference type="InterPro" id="IPR050342">
    <property type="entry name" value="HMGB"/>
</dbReference>
<dbReference type="InterPro" id="IPR036910">
    <property type="entry name" value="HMG_box_dom_sf"/>
</dbReference>
<feature type="compositionally biased region" description="Acidic residues" evidence="3">
    <location>
        <begin position="275"/>
        <end position="300"/>
    </location>
</feature>
<dbReference type="PANTHER" id="PTHR48112">
    <property type="entry name" value="HIGH MOBILITY GROUP PROTEIN DSP1"/>
    <property type="match status" value="1"/>
</dbReference>
<feature type="region of interest" description="Disordered" evidence="3">
    <location>
        <begin position="142"/>
        <end position="171"/>
    </location>
</feature>
<dbReference type="Proteomes" id="UP000182235">
    <property type="component" value="Unassembled WGS sequence"/>
</dbReference>
<name>A0A1J9QP92_9EURO</name>
<dbReference type="GO" id="GO:0005634">
    <property type="term" value="C:nucleus"/>
    <property type="evidence" value="ECO:0007669"/>
    <property type="project" value="UniProtKB-UniRule"/>
</dbReference>
<dbReference type="SMART" id="SM00398">
    <property type="entry name" value="HMG"/>
    <property type="match status" value="1"/>
</dbReference>
<proteinExistence type="predicted"/>
<feature type="region of interest" description="Disordered" evidence="3">
    <location>
        <begin position="1"/>
        <end position="28"/>
    </location>
</feature>
<dbReference type="STRING" id="1447872.A0A1J9QP92"/>
<dbReference type="VEuPathDB" id="FungiDB:AJ78_02217"/>
<dbReference type="Pfam" id="PF00505">
    <property type="entry name" value="HMG_box"/>
    <property type="match status" value="1"/>
</dbReference>
<dbReference type="PROSITE" id="PS50118">
    <property type="entry name" value="HMG_BOX_2"/>
    <property type="match status" value="1"/>
</dbReference>
<feature type="domain" description="HMG box" evidence="4">
    <location>
        <begin position="169"/>
        <end position="238"/>
    </location>
</feature>
<reference evidence="5 6" key="1">
    <citation type="submission" date="2015-07" db="EMBL/GenBank/DDBJ databases">
        <title>Emmonsia species relationships and genome sequence.</title>
        <authorList>
            <consortium name="The Broad Institute Genomics Platform"/>
            <person name="Cuomo C.A."/>
            <person name="Munoz J.F."/>
            <person name="Imamovic A."/>
            <person name="Priest M.E."/>
            <person name="Young S."/>
            <person name="Clay O.K."/>
            <person name="McEwen J.G."/>
        </authorList>
    </citation>
    <scope>NUCLEOTIDE SEQUENCE [LARGE SCALE GENOMIC DNA]</scope>
    <source>
        <strain evidence="5 6">UAMH 9510</strain>
    </source>
</reference>
<keyword evidence="2" id="KW-0539">Nucleus</keyword>
<dbReference type="OrthoDB" id="5550281at2759"/>
<feature type="region of interest" description="Disordered" evidence="3">
    <location>
        <begin position="268"/>
        <end position="402"/>
    </location>
</feature>
<feature type="compositionally biased region" description="Basic and acidic residues" evidence="3">
    <location>
        <begin position="352"/>
        <end position="361"/>
    </location>
</feature>
<feature type="compositionally biased region" description="Gly residues" evidence="3">
    <location>
        <begin position="142"/>
        <end position="152"/>
    </location>
</feature>
<dbReference type="PANTHER" id="PTHR48112:SF5">
    <property type="entry name" value="BOX PROTEIN, PUTATIVE (AFU_ORTHOLOGUE AFUA_1G04550)-RELATED"/>
    <property type="match status" value="1"/>
</dbReference>
<evidence type="ECO:0000313" key="5">
    <source>
        <dbReference type="EMBL" id="OJD17692.1"/>
    </source>
</evidence>
<dbReference type="AlphaFoldDB" id="A0A1J9QP92"/>
<gene>
    <name evidence="5" type="ORF">AJ78_02217</name>
</gene>
<evidence type="ECO:0000259" key="4">
    <source>
        <dbReference type="PROSITE" id="PS50118"/>
    </source>
</evidence>
<evidence type="ECO:0000256" key="1">
    <source>
        <dbReference type="ARBA" id="ARBA00023125"/>
    </source>
</evidence>
<feature type="compositionally biased region" description="Low complexity" evidence="3">
    <location>
        <begin position="324"/>
        <end position="338"/>
    </location>
</feature>
<protein>
    <recommendedName>
        <fullName evidence="4">HMG box domain-containing protein</fullName>
    </recommendedName>
</protein>
<dbReference type="EMBL" id="LGRN01000058">
    <property type="protein sequence ID" value="OJD17692.1"/>
    <property type="molecule type" value="Genomic_DNA"/>
</dbReference>
<feature type="compositionally biased region" description="Pro residues" evidence="3">
    <location>
        <begin position="12"/>
        <end position="26"/>
    </location>
</feature>
<organism evidence="5 6">
    <name type="scientific">Emergomyces pasteurianus Ep9510</name>
    <dbReference type="NCBI Taxonomy" id="1447872"/>
    <lineage>
        <taxon>Eukaryota</taxon>
        <taxon>Fungi</taxon>
        <taxon>Dikarya</taxon>
        <taxon>Ascomycota</taxon>
        <taxon>Pezizomycotina</taxon>
        <taxon>Eurotiomycetes</taxon>
        <taxon>Eurotiomycetidae</taxon>
        <taxon>Onygenales</taxon>
        <taxon>Ajellomycetaceae</taxon>
        <taxon>Emergomyces</taxon>
    </lineage>
</organism>
<dbReference type="GO" id="GO:0003677">
    <property type="term" value="F:DNA binding"/>
    <property type="evidence" value="ECO:0007669"/>
    <property type="project" value="UniProtKB-UniRule"/>
</dbReference>